<comment type="caution">
    <text evidence="1">The sequence shown here is derived from an EMBL/GenBank/DDBJ whole genome shotgun (WGS) entry which is preliminary data.</text>
</comment>
<sequence>MFTKVYNLKFPGIEEAKIAVSFLSEEIGGSIADANISNLSILLDKEGQVSVSVRFDSASEMKKFCAAKGEVFDGLRKSFTLKLQEMSAVAVFNYDREAMSTM</sequence>
<dbReference type="AlphaFoldDB" id="A0A251WX24"/>
<evidence type="ECO:0000313" key="1">
    <source>
        <dbReference type="EMBL" id="OUD09050.1"/>
    </source>
</evidence>
<evidence type="ECO:0008006" key="3">
    <source>
        <dbReference type="Google" id="ProtNLM"/>
    </source>
</evidence>
<dbReference type="EMBL" id="MSPP01000003">
    <property type="protein sequence ID" value="OUD09050.1"/>
    <property type="molecule type" value="Genomic_DNA"/>
</dbReference>
<dbReference type="Proteomes" id="UP000194664">
    <property type="component" value="Unassembled WGS sequence"/>
</dbReference>
<name>A0A251WX24_9RHOB</name>
<proteinExistence type="predicted"/>
<dbReference type="OrthoDB" id="7866799at2"/>
<protein>
    <recommendedName>
        <fullName evidence="3">ABM domain-containing protein</fullName>
    </recommendedName>
</protein>
<accession>A0A251WX24</accession>
<dbReference type="RefSeq" id="WP_086451530.1">
    <property type="nucleotide sequence ID" value="NZ_MSPP01000003.1"/>
</dbReference>
<organism evidence="1 2">
    <name type="scientific">Marivivens niveibacter</name>
    <dbReference type="NCBI Taxonomy" id="1930667"/>
    <lineage>
        <taxon>Bacteria</taxon>
        <taxon>Pseudomonadati</taxon>
        <taxon>Pseudomonadota</taxon>
        <taxon>Alphaproteobacteria</taxon>
        <taxon>Rhodobacterales</taxon>
        <taxon>Paracoccaceae</taxon>
        <taxon>Marivivens group</taxon>
        <taxon>Marivivens</taxon>
    </lineage>
</organism>
<keyword evidence="2" id="KW-1185">Reference proteome</keyword>
<reference evidence="1 2" key="1">
    <citation type="submission" date="2016-12" db="EMBL/GenBank/DDBJ databases">
        <title>The draft genome sequence of HSLHS2.</title>
        <authorList>
            <person name="Hu D."/>
            <person name="Wang L."/>
            <person name="Shao Z."/>
        </authorList>
    </citation>
    <scope>NUCLEOTIDE SEQUENCE [LARGE SCALE GENOMIC DNA]</scope>
    <source>
        <strain evidence="1">MCCC 1A06712</strain>
    </source>
</reference>
<gene>
    <name evidence="1" type="ORF">BVC71_10070</name>
</gene>
<evidence type="ECO:0000313" key="2">
    <source>
        <dbReference type="Proteomes" id="UP000194664"/>
    </source>
</evidence>